<dbReference type="EC" id="3.5.1.28" evidence="2"/>
<dbReference type="EMBL" id="CAJNOB010000016">
    <property type="protein sequence ID" value="CAF0697847.1"/>
    <property type="molecule type" value="Genomic_DNA"/>
</dbReference>
<dbReference type="Gene3D" id="3.40.80.10">
    <property type="entry name" value="Peptidoglycan recognition protein-like"/>
    <property type="match status" value="1"/>
</dbReference>
<dbReference type="GO" id="GO:0009254">
    <property type="term" value="P:peptidoglycan turnover"/>
    <property type="evidence" value="ECO:0007669"/>
    <property type="project" value="TreeGrafter"/>
</dbReference>
<dbReference type="SMART" id="SM00644">
    <property type="entry name" value="Ami_2"/>
    <property type="match status" value="1"/>
</dbReference>
<dbReference type="GO" id="GO:0009253">
    <property type="term" value="P:peptidoglycan catabolic process"/>
    <property type="evidence" value="ECO:0007669"/>
    <property type="project" value="InterPro"/>
</dbReference>
<dbReference type="PANTHER" id="PTHR30417:SF11">
    <property type="entry name" value="N-ACETYLMURAMOYL-L-ALANINE AMIDASE XLYA"/>
    <property type="match status" value="1"/>
</dbReference>
<dbReference type="SUPFAM" id="SSF55846">
    <property type="entry name" value="N-acetylmuramoyl-L-alanine amidase-like"/>
    <property type="match status" value="1"/>
</dbReference>
<keyword evidence="3 8" id="KW-0378">Hydrolase</keyword>
<keyword evidence="6" id="KW-0961">Cell wall biogenesis/degradation</keyword>
<comment type="catalytic activity">
    <reaction evidence="1">
        <text>Hydrolyzes the link between N-acetylmuramoyl residues and L-amino acid residues in certain cell-wall glycopeptides.</text>
        <dbReference type="EC" id="3.5.1.28"/>
    </reaction>
</comment>
<dbReference type="GO" id="GO:0030420">
    <property type="term" value="P:establishment of competence for transformation"/>
    <property type="evidence" value="ECO:0007669"/>
    <property type="project" value="UniProtKB-KW"/>
</dbReference>
<dbReference type="PANTHER" id="PTHR30417">
    <property type="entry name" value="N-ACETYLMURAMOYL-L-ALANINE AMIDASE AMID"/>
    <property type="match status" value="1"/>
</dbReference>
<evidence type="ECO:0000256" key="2">
    <source>
        <dbReference type="ARBA" id="ARBA00011901"/>
    </source>
</evidence>
<dbReference type="InterPro" id="IPR002502">
    <property type="entry name" value="Amidase_domain"/>
</dbReference>
<evidence type="ECO:0000256" key="5">
    <source>
        <dbReference type="ARBA" id="ARBA00023287"/>
    </source>
</evidence>
<comment type="caution">
    <text evidence="8">The sequence shown here is derived from an EMBL/GenBank/DDBJ whole genome shotgun (WGS) entry which is preliminary data.</text>
</comment>
<protein>
    <recommendedName>
        <fullName evidence="2">N-acetylmuramoyl-L-alanine amidase</fullName>
        <ecNumber evidence="2">3.5.1.28</ecNumber>
    </recommendedName>
</protein>
<dbReference type="AlphaFoldDB" id="A0A8J2BTH3"/>
<evidence type="ECO:0000256" key="4">
    <source>
        <dbReference type="ARBA" id="ARBA00022969"/>
    </source>
</evidence>
<reference evidence="8" key="1">
    <citation type="submission" date="2021-02" db="EMBL/GenBank/DDBJ databases">
        <authorList>
            <person name="Cremers G."/>
            <person name="Picone N."/>
        </authorList>
    </citation>
    <scope>NUCLEOTIDE SEQUENCE</scope>
    <source>
        <strain evidence="8">PQ17</strain>
    </source>
</reference>
<evidence type="ECO:0000259" key="7">
    <source>
        <dbReference type="SMART" id="SM00644"/>
    </source>
</evidence>
<sequence length="245" mass="28620">MHKLSFQATLLGFEAMREKLLFSLGTFLLLILWLFPFPATASSPPSEVNLRVMMVPPGRYGRHIEFPLHARYITIHSTDNPNATAYQHAVGMAHGRFRAKSRWNRTGYLTWHFTVDDQEAIQSLPLTIQGEHADHDGPGNRTSIGIEICEFRNPVRQAKAIDRAAKLTAWLMREEDIPLDHVVPHWYWPQWHFHGYRKNCPRILLEHGRPGRRWEAFLQRIAAYYRRYYGTDDRIASRSQLLPEH</sequence>
<evidence type="ECO:0000256" key="6">
    <source>
        <dbReference type="ARBA" id="ARBA00023316"/>
    </source>
</evidence>
<evidence type="ECO:0000256" key="1">
    <source>
        <dbReference type="ARBA" id="ARBA00001561"/>
    </source>
</evidence>
<keyword evidence="5" id="KW-0178">Competence</keyword>
<feature type="domain" description="N-acetylmuramoyl-L-alanine amidase" evidence="7">
    <location>
        <begin position="61"/>
        <end position="196"/>
    </location>
</feature>
<keyword evidence="9" id="KW-1185">Reference proteome</keyword>
<dbReference type="GO" id="GO:0071555">
    <property type="term" value="P:cell wall organization"/>
    <property type="evidence" value="ECO:0007669"/>
    <property type="project" value="UniProtKB-KW"/>
</dbReference>
<dbReference type="Pfam" id="PF01510">
    <property type="entry name" value="Amidase_2"/>
    <property type="match status" value="1"/>
</dbReference>
<dbReference type="InterPro" id="IPR036505">
    <property type="entry name" value="Amidase/PGRP_sf"/>
</dbReference>
<keyword evidence="4" id="KW-0749">Sporulation</keyword>
<accession>A0A8J2BTH3</accession>
<dbReference type="GO" id="GO:0030435">
    <property type="term" value="P:sporulation resulting in formation of a cellular spore"/>
    <property type="evidence" value="ECO:0007669"/>
    <property type="project" value="UniProtKB-KW"/>
</dbReference>
<evidence type="ECO:0000256" key="3">
    <source>
        <dbReference type="ARBA" id="ARBA00022801"/>
    </source>
</evidence>
<evidence type="ECO:0000313" key="9">
    <source>
        <dbReference type="Proteomes" id="UP000663859"/>
    </source>
</evidence>
<organism evidence="8 9">
    <name type="scientific">Candidatus Methylacidithermus pantelleriae</name>
    <dbReference type="NCBI Taxonomy" id="2744239"/>
    <lineage>
        <taxon>Bacteria</taxon>
        <taxon>Pseudomonadati</taxon>
        <taxon>Verrucomicrobiota</taxon>
        <taxon>Methylacidiphilae</taxon>
        <taxon>Methylacidiphilales</taxon>
        <taxon>Methylacidiphilaceae</taxon>
        <taxon>Candidatus Methylacidithermus</taxon>
    </lineage>
</organism>
<evidence type="ECO:0000313" key="8">
    <source>
        <dbReference type="EMBL" id="CAF0697847.1"/>
    </source>
</evidence>
<dbReference type="RefSeq" id="WP_174583241.1">
    <property type="nucleotide sequence ID" value="NZ_CAJNOB010000016.1"/>
</dbReference>
<gene>
    <name evidence="8" type="ORF">MPNT_230038</name>
</gene>
<dbReference type="GO" id="GO:0008745">
    <property type="term" value="F:N-acetylmuramoyl-L-alanine amidase activity"/>
    <property type="evidence" value="ECO:0007669"/>
    <property type="project" value="UniProtKB-EC"/>
</dbReference>
<dbReference type="Proteomes" id="UP000663859">
    <property type="component" value="Unassembled WGS sequence"/>
</dbReference>
<dbReference type="InterPro" id="IPR051206">
    <property type="entry name" value="NAMLAA_amidase_2"/>
</dbReference>
<name>A0A8J2BTH3_9BACT</name>
<dbReference type="CDD" id="cd06583">
    <property type="entry name" value="PGRP"/>
    <property type="match status" value="1"/>
</dbReference>
<proteinExistence type="predicted"/>